<evidence type="ECO:0000313" key="12">
    <source>
        <dbReference type="Proteomes" id="UP001321861"/>
    </source>
</evidence>
<feature type="domain" description="Prephenate/arogenate dehydrogenase" evidence="9">
    <location>
        <begin position="1"/>
        <end position="154"/>
    </location>
</feature>
<gene>
    <name evidence="11" type="ORF">XA3_16310</name>
</gene>
<dbReference type="InterPro" id="IPR045865">
    <property type="entry name" value="ACT-like_dom_sf"/>
</dbReference>
<feature type="domain" description="ACT" evidence="10">
    <location>
        <begin position="159"/>
        <end position="229"/>
    </location>
</feature>
<keyword evidence="6" id="KW-0520">NAD</keyword>
<comment type="pathway">
    <text evidence="1">Amino-acid biosynthesis; L-tyrosine biosynthesis; (4-hydroxyphenyl)pyruvate from prephenate (NAD(+) route): step 1/1.</text>
</comment>
<dbReference type="Gene3D" id="1.10.3660.10">
    <property type="entry name" value="6-phosphogluconate dehydrogenase C-terminal like domain"/>
    <property type="match status" value="1"/>
</dbReference>
<dbReference type="PROSITE" id="PS51176">
    <property type="entry name" value="PDH_ADH"/>
    <property type="match status" value="1"/>
</dbReference>
<dbReference type="InterPro" id="IPR050812">
    <property type="entry name" value="Preph/Arog_dehydrog"/>
</dbReference>
<keyword evidence="5" id="KW-0560">Oxidoreductase</keyword>
<dbReference type="InterPro" id="IPR003099">
    <property type="entry name" value="Prephen_DH"/>
</dbReference>
<dbReference type="Pfam" id="PF20463">
    <property type="entry name" value="PDH_C"/>
    <property type="match status" value="1"/>
</dbReference>
<dbReference type="InterPro" id="IPR008927">
    <property type="entry name" value="6-PGluconate_DH-like_C_sf"/>
</dbReference>
<evidence type="ECO:0000256" key="8">
    <source>
        <dbReference type="ARBA" id="ARBA00049260"/>
    </source>
</evidence>
<evidence type="ECO:0000256" key="7">
    <source>
        <dbReference type="ARBA" id="ARBA00023141"/>
    </source>
</evidence>
<keyword evidence="4" id="KW-0827">Tyrosine biosynthesis</keyword>
<evidence type="ECO:0000259" key="9">
    <source>
        <dbReference type="PROSITE" id="PS51176"/>
    </source>
</evidence>
<keyword evidence="7" id="KW-0057">Aromatic amino acid biosynthesis</keyword>
<dbReference type="KEGG" id="xap:XA3_16310"/>
<organism evidence="11 12">
    <name type="scientific">Xylocopilactobacillus apicola</name>
    <dbReference type="NCBI Taxonomy" id="2932184"/>
    <lineage>
        <taxon>Bacteria</taxon>
        <taxon>Bacillati</taxon>
        <taxon>Bacillota</taxon>
        <taxon>Bacilli</taxon>
        <taxon>Lactobacillales</taxon>
        <taxon>Lactobacillaceae</taxon>
        <taxon>Xylocopilactobacillus</taxon>
    </lineage>
</organism>
<dbReference type="AlphaFoldDB" id="A0AAU9DGU5"/>
<protein>
    <recommendedName>
        <fullName evidence="3">Prephenate dehydrogenase</fullName>
        <ecNumber evidence="2">1.3.1.12</ecNumber>
    </recommendedName>
</protein>
<dbReference type="PANTHER" id="PTHR21363">
    <property type="entry name" value="PREPHENATE DEHYDROGENASE"/>
    <property type="match status" value="1"/>
</dbReference>
<dbReference type="SUPFAM" id="SSF55021">
    <property type="entry name" value="ACT-like"/>
    <property type="match status" value="1"/>
</dbReference>
<dbReference type="PANTHER" id="PTHR21363:SF0">
    <property type="entry name" value="PREPHENATE DEHYDROGENASE [NADP(+)]"/>
    <property type="match status" value="1"/>
</dbReference>
<evidence type="ECO:0000256" key="5">
    <source>
        <dbReference type="ARBA" id="ARBA00023002"/>
    </source>
</evidence>
<evidence type="ECO:0000256" key="6">
    <source>
        <dbReference type="ARBA" id="ARBA00023027"/>
    </source>
</evidence>
<dbReference type="PROSITE" id="PS51671">
    <property type="entry name" value="ACT"/>
    <property type="match status" value="1"/>
</dbReference>
<dbReference type="SUPFAM" id="SSF48179">
    <property type="entry name" value="6-phosphogluconate dehydrogenase C-terminal domain-like"/>
    <property type="match status" value="1"/>
</dbReference>
<dbReference type="GO" id="GO:0004665">
    <property type="term" value="F:prephenate dehydrogenase (NADP+) activity"/>
    <property type="evidence" value="ECO:0007669"/>
    <property type="project" value="InterPro"/>
</dbReference>
<comment type="catalytic activity">
    <reaction evidence="8">
        <text>prephenate + NAD(+) = 3-(4-hydroxyphenyl)pyruvate + CO2 + NADH</text>
        <dbReference type="Rhea" id="RHEA:13869"/>
        <dbReference type="ChEBI" id="CHEBI:16526"/>
        <dbReference type="ChEBI" id="CHEBI:29934"/>
        <dbReference type="ChEBI" id="CHEBI:36242"/>
        <dbReference type="ChEBI" id="CHEBI:57540"/>
        <dbReference type="ChEBI" id="CHEBI:57945"/>
        <dbReference type="EC" id="1.3.1.12"/>
    </reaction>
</comment>
<dbReference type="FunFam" id="1.10.3660.10:FF:000003">
    <property type="entry name" value="Prephenate dehydrogenase"/>
    <property type="match status" value="1"/>
</dbReference>
<dbReference type="GO" id="GO:0008977">
    <property type="term" value="F:prephenate dehydrogenase (NAD+) activity"/>
    <property type="evidence" value="ECO:0007669"/>
    <property type="project" value="UniProtKB-EC"/>
</dbReference>
<sequence>MFENAFYFLVPGNAPEGAVNSLQELLSAALVKWLIINSKEHDQIVGQISHLPHIVAAALVNETQVTLADFPLGLRLAAGGFKSITRIASSDPKMWTDILASNSNILVKQLQDYIDELSDLKGALTAQDLTTLKEFFTAAKITRDHLGPEQMGSLPNFFDLFLNIPDRTGAIAKITTLLSEENLNLININILEIREEIDGVLQLTFGDLATQNKADLILQKAGYQIVRRS</sequence>
<dbReference type="InterPro" id="IPR002912">
    <property type="entry name" value="ACT_dom"/>
</dbReference>
<evidence type="ECO:0000256" key="1">
    <source>
        <dbReference type="ARBA" id="ARBA00005067"/>
    </source>
</evidence>
<dbReference type="GO" id="GO:0006571">
    <property type="term" value="P:tyrosine biosynthetic process"/>
    <property type="evidence" value="ECO:0007669"/>
    <property type="project" value="UniProtKB-KW"/>
</dbReference>
<evidence type="ECO:0000256" key="4">
    <source>
        <dbReference type="ARBA" id="ARBA00022498"/>
    </source>
</evidence>
<evidence type="ECO:0000256" key="2">
    <source>
        <dbReference type="ARBA" id="ARBA00012068"/>
    </source>
</evidence>
<evidence type="ECO:0000313" key="11">
    <source>
        <dbReference type="EMBL" id="BDR59190.1"/>
    </source>
</evidence>
<accession>A0AAU9DGU5</accession>
<evidence type="ECO:0000256" key="3">
    <source>
        <dbReference type="ARBA" id="ARBA00016891"/>
    </source>
</evidence>
<dbReference type="EMBL" id="AP026802">
    <property type="protein sequence ID" value="BDR59190.1"/>
    <property type="molecule type" value="Genomic_DNA"/>
</dbReference>
<dbReference type="EC" id="1.3.1.12" evidence="2"/>
<evidence type="ECO:0000259" key="10">
    <source>
        <dbReference type="PROSITE" id="PS51671"/>
    </source>
</evidence>
<dbReference type="InterPro" id="IPR046825">
    <property type="entry name" value="PDH_C"/>
</dbReference>
<proteinExistence type="predicted"/>
<keyword evidence="7" id="KW-0028">Amino-acid biosynthesis</keyword>
<reference evidence="11 12" key="1">
    <citation type="journal article" date="2023" name="Microbiol. Spectr.">
        <title>Symbiosis of Carpenter Bees with Uncharacterized Lactic Acid Bacteria Showing NAD Auxotrophy.</title>
        <authorList>
            <person name="Kawasaki S."/>
            <person name="Ozawa K."/>
            <person name="Mori T."/>
            <person name="Yamamoto A."/>
            <person name="Ito M."/>
            <person name="Ohkuma M."/>
            <person name="Sakamoto M."/>
            <person name="Matsutani M."/>
        </authorList>
    </citation>
    <scope>NUCLEOTIDE SEQUENCE [LARGE SCALE GENOMIC DNA]</scope>
    <source>
        <strain evidence="11 12">XA3</strain>
    </source>
</reference>
<dbReference type="Proteomes" id="UP001321861">
    <property type="component" value="Chromosome"/>
</dbReference>
<name>A0AAU9DGU5_9LACO</name>
<keyword evidence="12" id="KW-1185">Reference proteome</keyword>
<dbReference type="GO" id="GO:0070403">
    <property type="term" value="F:NAD+ binding"/>
    <property type="evidence" value="ECO:0007669"/>
    <property type="project" value="TreeGrafter"/>
</dbReference>